<feature type="transmembrane region" description="Helical" evidence="2">
    <location>
        <begin position="266"/>
        <end position="286"/>
    </location>
</feature>
<dbReference type="STRING" id="5722.A2EPW8"/>
<dbReference type="Proteomes" id="UP000001542">
    <property type="component" value="Unassembled WGS sequence"/>
</dbReference>
<dbReference type="PANTHER" id="PTHR13743:SF112">
    <property type="entry name" value="BEACH DOMAIN-CONTAINING PROTEIN"/>
    <property type="match status" value="1"/>
</dbReference>
<dbReference type="CDD" id="cd06071">
    <property type="entry name" value="Beach"/>
    <property type="match status" value="1"/>
</dbReference>
<dbReference type="PROSITE" id="PS50197">
    <property type="entry name" value="BEACH"/>
    <property type="match status" value="1"/>
</dbReference>
<dbReference type="Gene3D" id="1.10.1540.10">
    <property type="entry name" value="BEACH domain"/>
    <property type="match status" value="1"/>
</dbReference>
<dbReference type="InterPro" id="IPR050865">
    <property type="entry name" value="BEACH_Domain"/>
</dbReference>
<dbReference type="Pfam" id="PF02138">
    <property type="entry name" value="Beach"/>
    <property type="match status" value="1"/>
</dbReference>
<reference evidence="4" key="2">
    <citation type="journal article" date="2007" name="Science">
        <title>Draft genome sequence of the sexually transmitted pathogen Trichomonas vaginalis.</title>
        <authorList>
            <person name="Carlton J.M."/>
            <person name="Hirt R.P."/>
            <person name="Silva J.C."/>
            <person name="Delcher A.L."/>
            <person name="Schatz M."/>
            <person name="Zhao Q."/>
            <person name="Wortman J.R."/>
            <person name="Bidwell S.L."/>
            <person name="Alsmark U.C.M."/>
            <person name="Besteiro S."/>
            <person name="Sicheritz-Ponten T."/>
            <person name="Noel C.J."/>
            <person name="Dacks J.B."/>
            <person name="Foster P.G."/>
            <person name="Simillion C."/>
            <person name="Van de Peer Y."/>
            <person name="Miranda-Saavedra D."/>
            <person name="Barton G.J."/>
            <person name="Westrop G.D."/>
            <person name="Mueller S."/>
            <person name="Dessi D."/>
            <person name="Fiori P.L."/>
            <person name="Ren Q."/>
            <person name="Paulsen I."/>
            <person name="Zhang H."/>
            <person name="Bastida-Corcuera F.D."/>
            <person name="Simoes-Barbosa A."/>
            <person name="Brown M.T."/>
            <person name="Hayes R.D."/>
            <person name="Mukherjee M."/>
            <person name="Okumura C.Y."/>
            <person name="Schneider R."/>
            <person name="Smith A.J."/>
            <person name="Vanacova S."/>
            <person name="Villalvazo M."/>
            <person name="Haas B.J."/>
            <person name="Pertea M."/>
            <person name="Feldblyum T.V."/>
            <person name="Utterback T.R."/>
            <person name="Shu C.L."/>
            <person name="Osoegawa K."/>
            <person name="de Jong P.J."/>
            <person name="Hrdy I."/>
            <person name="Horvathova L."/>
            <person name="Zubacova Z."/>
            <person name="Dolezal P."/>
            <person name="Malik S.B."/>
            <person name="Logsdon J.M. Jr."/>
            <person name="Henze K."/>
            <person name="Gupta A."/>
            <person name="Wang C.C."/>
            <person name="Dunne R.L."/>
            <person name="Upcroft J.A."/>
            <person name="Upcroft P."/>
            <person name="White O."/>
            <person name="Salzberg S.L."/>
            <person name="Tang P."/>
            <person name="Chiu C.-H."/>
            <person name="Lee Y.-S."/>
            <person name="Embley T.M."/>
            <person name="Coombs G.H."/>
            <person name="Mottram J.C."/>
            <person name="Tachezy J."/>
            <person name="Fraser-Liggett C.M."/>
            <person name="Johnson P.J."/>
        </authorList>
    </citation>
    <scope>NUCLEOTIDE SEQUENCE [LARGE SCALE GENOMIC DNA]</scope>
    <source>
        <strain evidence="4">G3</strain>
    </source>
</reference>
<dbReference type="OrthoDB" id="26681at2759"/>
<keyword evidence="2" id="KW-0812">Transmembrane</keyword>
<dbReference type="InterPro" id="IPR000409">
    <property type="entry name" value="BEACH_dom"/>
</dbReference>
<dbReference type="InterPro" id="IPR036372">
    <property type="entry name" value="BEACH_dom_sf"/>
</dbReference>
<proteinExistence type="predicted"/>
<evidence type="ECO:0000313" key="4">
    <source>
        <dbReference type="EMBL" id="EAY05306.1"/>
    </source>
</evidence>
<keyword evidence="5" id="KW-1185">Reference proteome</keyword>
<reference evidence="4" key="1">
    <citation type="submission" date="2006-10" db="EMBL/GenBank/DDBJ databases">
        <authorList>
            <person name="Amadeo P."/>
            <person name="Zhao Q."/>
            <person name="Wortman J."/>
            <person name="Fraser-Liggett C."/>
            <person name="Carlton J."/>
        </authorList>
    </citation>
    <scope>NUCLEOTIDE SEQUENCE</scope>
    <source>
        <strain evidence="4">G3</strain>
    </source>
</reference>
<dbReference type="KEGG" id="tva:4763172"/>
<organism evidence="4 5">
    <name type="scientific">Trichomonas vaginalis (strain ATCC PRA-98 / G3)</name>
    <dbReference type="NCBI Taxonomy" id="412133"/>
    <lineage>
        <taxon>Eukaryota</taxon>
        <taxon>Metamonada</taxon>
        <taxon>Parabasalia</taxon>
        <taxon>Trichomonadida</taxon>
        <taxon>Trichomonadidae</taxon>
        <taxon>Trichomonas</taxon>
    </lineage>
</organism>
<dbReference type="SMR" id="A2EPW8"/>
<feature type="domain" description="BEACH" evidence="3">
    <location>
        <begin position="1122"/>
        <end position="1384"/>
    </location>
</feature>
<feature type="compositionally biased region" description="Low complexity" evidence="1">
    <location>
        <begin position="810"/>
        <end position="823"/>
    </location>
</feature>
<feature type="compositionally biased region" description="Basic and acidic residues" evidence="1">
    <location>
        <begin position="889"/>
        <end position="898"/>
    </location>
</feature>
<sequence>MSTQNSERIEDLIRCFLFAKILVPNLKNIWITIISILKEKHHLLSEAFIVELFSILFTSTKKPYFMNFLYDVDIWYLYGKTLLKAINSNLNTLINRFKIKKTILASILSSVYKIIPDKVLIIKYLLKFAKQTESNVFLSHAFNLFASADLEKRDVIKTINFFLTKNNKFTLITEIFTFDEIVDVMANLSKSDMIIDLLKMITLLSTMKTGYITNPARLSLPLIPHLMYHKVWISLFQIATGRKPLDDKSDTPIISFSDKFLVNEQILPLIVSLIGFSFISLAIIYTDENKDKNEVKKLEDELKESITVISNFGRYNNQLFLSHDLFDFILFFTPLFYDPSELFSDQISILSQIDKITTSEPNMKSIFNIWSFSQDFYQIWMKNRIGSPPIFTFTFIAFFAPLVSFYAPAIKFPLSKFEKFPEFLIAKVSEVSNFLILFLASSLNDLENFKKLFDTIVFTSPYKKLEGYSKFAVTLIVNFLTKRDIYLSPLESLEYLFKSIALELKERTFGDDNKLIITSCLTSLNALSNAMQKTDFIRLTFATRQILALTFDVCKITEISGITNLLAATPGFLYNFRVFDDFTFSGGFLIKMANSLQDDDQISSKFFDEFVDKIILSDAYLKQFNVKFDEEEFYNLMRFINGVKVLINRGKNGYYNWISSNQEVYASMTEILENMNKTFLGEIENDREIVFNNTNISEKIREMSSNLQNQTNKTQSKKFYLANSIEFLQVSFLNVMLRITETNMSKEFIKHNKLFGQSIEYFHPKSYRLSQTKLPVLNSRIMAPSNYELPHVEFSQQSDTSDEEKSTEIAQNSEENEMANQNENNDEDSQQNKENEEDSKPNEENLNKNEDENDNIEENPSQDKQNERDNAEISNELGHTETSNITEEISVKDEKSDENNEDEENDSQIHVENEEKHVNEDVPIETDEEICQNPIGINDLVDCFQRNLMNMFTFVSNKKFLPTTYSGQTVDDNLLNYINFSFVTTEDKESFISKFNAKLLYYTFSIDSAVFQLKSKILILLNANLTQNNELILEKSSKNDSLFEKLSQSIFDLSLGNFTLFAGHFLLEIPISSIIYSQKHLINHKQNGILFSTLQTGDIILYTNDNGFPSQFLNIFNIENDGYLLHNLQLSEASNLWSNGTLNNFEYLSLLNAFSGRSFVDLAQYPVFPWVIADYESKLYPQKRRNLEKVMGQLSEERAKIFDVSFQTQGYYYGCHYSMPASVHYFLFRIPPFLFFEWDLHGGWDNKDRMFFDIERSWISSSVENTNDVKELLPEFYSIPDFLTDKNEIKIEKVTLPPYSSNPVHFIMIQREELEKAKIENGIDLIFGFKQTGTAAIQAQNVFMPTLYHNYVMKEDVDPETISLQLENWGQCPIQLFKKKHQSKTSLIENPSENFDVFENNSIFSNLICYINKEQFYRVDKGNMSIVNESNLIITDKMLCFATKIDVSSNECFCVVDFSNGFSRVYRLQSGLGSEKFPLFPHDSNGFSKVNGQDLIAGTTENEKNLILWDFVRGRILRVLKFDEKIIDFCFDEY</sequence>
<feature type="transmembrane region" description="Helical" evidence="2">
    <location>
        <begin position="390"/>
        <end position="409"/>
    </location>
</feature>
<evidence type="ECO:0000256" key="1">
    <source>
        <dbReference type="SAM" id="MobiDB-lite"/>
    </source>
</evidence>
<dbReference type="EMBL" id="DS113452">
    <property type="protein sequence ID" value="EAY05306.1"/>
    <property type="molecule type" value="Genomic_DNA"/>
</dbReference>
<accession>A2EPW8</accession>
<feature type="compositionally biased region" description="Basic and acidic residues" evidence="1">
    <location>
        <begin position="830"/>
        <end position="850"/>
    </location>
</feature>
<dbReference type="SMART" id="SM01026">
    <property type="entry name" value="Beach"/>
    <property type="match status" value="1"/>
</dbReference>
<keyword evidence="2" id="KW-0472">Membrane</keyword>
<gene>
    <name evidence="4" type="ORF">TVAG_336980</name>
</gene>
<feature type="region of interest" description="Disordered" evidence="1">
    <location>
        <begin position="793"/>
        <end position="918"/>
    </location>
</feature>
<dbReference type="InParanoid" id="A2EPW8"/>
<evidence type="ECO:0000259" key="3">
    <source>
        <dbReference type="PROSITE" id="PS50197"/>
    </source>
</evidence>
<dbReference type="RefSeq" id="XP_001317529.1">
    <property type="nucleotide sequence ID" value="XM_001317494.1"/>
</dbReference>
<dbReference type="VEuPathDB" id="TrichDB:TVAG_336980"/>
<evidence type="ECO:0000256" key="2">
    <source>
        <dbReference type="SAM" id="Phobius"/>
    </source>
</evidence>
<dbReference type="VEuPathDB" id="TrichDB:TVAGG3_0359680"/>
<evidence type="ECO:0000313" key="5">
    <source>
        <dbReference type="Proteomes" id="UP000001542"/>
    </source>
</evidence>
<dbReference type="eggNOG" id="KOG1786">
    <property type="taxonomic scope" value="Eukaryota"/>
</dbReference>
<protein>
    <submittedName>
        <fullName evidence="4">Beige/BEACH domain containing protein</fullName>
    </submittedName>
</protein>
<name>A2EPW8_TRIV3</name>
<dbReference type="SUPFAM" id="SSF81837">
    <property type="entry name" value="BEACH domain"/>
    <property type="match status" value="1"/>
</dbReference>
<feature type="compositionally biased region" description="Basic and acidic residues" evidence="1">
    <location>
        <begin position="907"/>
        <end position="918"/>
    </location>
</feature>
<dbReference type="PANTHER" id="PTHR13743">
    <property type="entry name" value="BEIGE/BEACH-RELATED"/>
    <property type="match status" value="1"/>
</dbReference>
<keyword evidence="2" id="KW-1133">Transmembrane helix</keyword>